<gene>
    <name evidence="1" type="ORF">BV22DRAFT_1035699</name>
</gene>
<dbReference type="EMBL" id="MU266436">
    <property type="protein sequence ID" value="KAH7924023.1"/>
    <property type="molecule type" value="Genomic_DNA"/>
</dbReference>
<feature type="non-terminal residue" evidence="1">
    <location>
        <position position="1"/>
    </location>
</feature>
<protein>
    <submittedName>
        <fullName evidence="1">Uncharacterized protein</fullName>
    </submittedName>
</protein>
<sequence>RRMENKGVHSDSKRAVRRLLIFPHTLNIASPLVNESSCEDETRLTLVHTLPVDISEYAWL</sequence>
<keyword evidence="2" id="KW-1185">Reference proteome</keyword>
<feature type="non-terminal residue" evidence="1">
    <location>
        <position position="60"/>
    </location>
</feature>
<proteinExistence type="predicted"/>
<evidence type="ECO:0000313" key="2">
    <source>
        <dbReference type="Proteomes" id="UP000790709"/>
    </source>
</evidence>
<reference evidence="1" key="1">
    <citation type="journal article" date="2021" name="New Phytol.">
        <title>Evolutionary innovations through gain and loss of genes in the ectomycorrhizal Boletales.</title>
        <authorList>
            <person name="Wu G."/>
            <person name="Miyauchi S."/>
            <person name="Morin E."/>
            <person name="Kuo A."/>
            <person name="Drula E."/>
            <person name="Varga T."/>
            <person name="Kohler A."/>
            <person name="Feng B."/>
            <person name="Cao Y."/>
            <person name="Lipzen A."/>
            <person name="Daum C."/>
            <person name="Hundley H."/>
            <person name="Pangilinan J."/>
            <person name="Johnson J."/>
            <person name="Barry K."/>
            <person name="LaButti K."/>
            <person name="Ng V."/>
            <person name="Ahrendt S."/>
            <person name="Min B."/>
            <person name="Choi I.G."/>
            <person name="Park H."/>
            <person name="Plett J.M."/>
            <person name="Magnuson J."/>
            <person name="Spatafora J.W."/>
            <person name="Nagy L.G."/>
            <person name="Henrissat B."/>
            <person name="Grigoriev I.V."/>
            <person name="Yang Z.L."/>
            <person name="Xu J."/>
            <person name="Martin F.M."/>
        </authorList>
    </citation>
    <scope>NUCLEOTIDE SEQUENCE</scope>
    <source>
        <strain evidence="1">KUC20120723A-06</strain>
    </source>
</reference>
<accession>A0ACB8BHL8</accession>
<organism evidence="1 2">
    <name type="scientific">Leucogyrophana mollusca</name>
    <dbReference type="NCBI Taxonomy" id="85980"/>
    <lineage>
        <taxon>Eukaryota</taxon>
        <taxon>Fungi</taxon>
        <taxon>Dikarya</taxon>
        <taxon>Basidiomycota</taxon>
        <taxon>Agaricomycotina</taxon>
        <taxon>Agaricomycetes</taxon>
        <taxon>Agaricomycetidae</taxon>
        <taxon>Boletales</taxon>
        <taxon>Boletales incertae sedis</taxon>
        <taxon>Leucogyrophana</taxon>
    </lineage>
</organism>
<comment type="caution">
    <text evidence="1">The sequence shown here is derived from an EMBL/GenBank/DDBJ whole genome shotgun (WGS) entry which is preliminary data.</text>
</comment>
<evidence type="ECO:0000313" key="1">
    <source>
        <dbReference type="EMBL" id="KAH7924023.1"/>
    </source>
</evidence>
<dbReference type="Proteomes" id="UP000790709">
    <property type="component" value="Unassembled WGS sequence"/>
</dbReference>
<name>A0ACB8BHL8_9AGAM</name>